<feature type="non-terminal residue" evidence="1">
    <location>
        <position position="1"/>
    </location>
</feature>
<accession>A0ACA9PYH3</accession>
<evidence type="ECO:0000313" key="2">
    <source>
        <dbReference type="Proteomes" id="UP000789702"/>
    </source>
</evidence>
<dbReference type="Proteomes" id="UP000789702">
    <property type="component" value="Unassembled WGS sequence"/>
</dbReference>
<organism evidence="1 2">
    <name type="scientific">Dentiscutata heterogama</name>
    <dbReference type="NCBI Taxonomy" id="1316150"/>
    <lineage>
        <taxon>Eukaryota</taxon>
        <taxon>Fungi</taxon>
        <taxon>Fungi incertae sedis</taxon>
        <taxon>Mucoromycota</taxon>
        <taxon>Glomeromycotina</taxon>
        <taxon>Glomeromycetes</taxon>
        <taxon>Diversisporales</taxon>
        <taxon>Gigasporaceae</taxon>
        <taxon>Dentiscutata</taxon>
    </lineage>
</organism>
<comment type="caution">
    <text evidence="1">The sequence shown here is derived from an EMBL/GenBank/DDBJ whole genome shotgun (WGS) entry which is preliminary data.</text>
</comment>
<reference evidence="1" key="1">
    <citation type="submission" date="2021-06" db="EMBL/GenBank/DDBJ databases">
        <authorList>
            <person name="Kallberg Y."/>
            <person name="Tangrot J."/>
            <person name="Rosling A."/>
        </authorList>
    </citation>
    <scope>NUCLEOTIDE SEQUENCE</scope>
    <source>
        <strain evidence="1">IL203A</strain>
    </source>
</reference>
<name>A0ACA9PYH3_9GLOM</name>
<gene>
    <name evidence="1" type="ORF">DHETER_LOCUS13369</name>
</gene>
<evidence type="ECO:0000313" key="1">
    <source>
        <dbReference type="EMBL" id="CAG8729952.1"/>
    </source>
</evidence>
<keyword evidence="2" id="KW-1185">Reference proteome</keyword>
<proteinExistence type="predicted"/>
<protein>
    <submittedName>
        <fullName evidence="1">16906_t:CDS:1</fullName>
    </submittedName>
</protein>
<sequence>DAIVIDVKEKYITPGLVDMHSHVGLSSWPYLSATMETNEITDPIRSYVRAQDAINPSDLAIRIIASGGVTTSLVLPGSSNLMGGEAFVIKMRPVDTLSVDDMGVYANIDPEKERAW</sequence>
<dbReference type="EMBL" id="CAJVPU010036382">
    <property type="protein sequence ID" value="CAG8729952.1"/>
    <property type="molecule type" value="Genomic_DNA"/>
</dbReference>
<feature type="non-terminal residue" evidence="1">
    <location>
        <position position="116"/>
    </location>
</feature>